<proteinExistence type="predicted"/>
<evidence type="ECO:0000313" key="2">
    <source>
        <dbReference type="Proteomes" id="UP000244336"/>
    </source>
</evidence>
<sequence length="141" mass="16056">MHSCRAHLMQVTLHASDVGTSGRFSGRFADHTARFTRIAVTFLSAPLTAAMQISTLLHDIIDYMQVLLNKRAHAETKSRLVLTAWMRRLKHTTFYKRRVRDHYAGCSVRHARASGLTCVEIFLLNAVLYNNRIGARSKDRT</sequence>
<dbReference type="EMBL" id="CM009756">
    <property type="protein sequence ID" value="PUZ44533.1"/>
    <property type="molecule type" value="Genomic_DNA"/>
</dbReference>
<organism evidence="1 2">
    <name type="scientific">Panicum hallii var. hallii</name>
    <dbReference type="NCBI Taxonomy" id="1504633"/>
    <lineage>
        <taxon>Eukaryota</taxon>
        <taxon>Viridiplantae</taxon>
        <taxon>Streptophyta</taxon>
        <taxon>Embryophyta</taxon>
        <taxon>Tracheophyta</taxon>
        <taxon>Spermatophyta</taxon>
        <taxon>Magnoliopsida</taxon>
        <taxon>Liliopsida</taxon>
        <taxon>Poales</taxon>
        <taxon>Poaceae</taxon>
        <taxon>PACMAD clade</taxon>
        <taxon>Panicoideae</taxon>
        <taxon>Panicodae</taxon>
        <taxon>Paniceae</taxon>
        <taxon>Panicinae</taxon>
        <taxon>Panicum</taxon>
        <taxon>Panicum sect. Panicum</taxon>
    </lineage>
</organism>
<accession>A0A2T7CMN9</accession>
<evidence type="ECO:0000313" key="1">
    <source>
        <dbReference type="EMBL" id="PUZ44533.1"/>
    </source>
</evidence>
<dbReference type="AlphaFoldDB" id="A0A2T7CMN9"/>
<dbReference type="Gramene" id="PUZ44533">
    <property type="protein sequence ID" value="PUZ44533"/>
    <property type="gene ID" value="GQ55_8G109500"/>
</dbReference>
<keyword evidence="2" id="KW-1185">Reference proteome</keyword>
<reference evidence="1 2" key="1">
    <citation type="submission" date="2018-04" db="EMBL/GenBank/DDBJ databases">
        <title>WGS assembly of Panicum hallii var. hallii HAL2.</title>
        <authorList>
            <person name="Lovell J."/>
            <person name="Jenkins J."/>
            <person name="Lowry D."/>
            <person name="Mamidi S."/>
            <person name="Sreedasyam A."/>
            <person name="Weng X."/>
            <person name="Barry K."/>
            <person name="Bonette J."/>
            <person name="Campitelli B."/>
            <person name="Daum C."/>
            <person name="Gordon S."/>
            <person name="Gould B."/>
            <person name="Lipzen A."/>
            <person name="MacQueen A."/>
            <person name="Palacio-Mejia J."/>
            <person name="Plott C."/>
            <person name="Shakirov E."/>
            <person name="Shu S."/>
            <person name="Yoshinaga Y."/>
            <person name="Zane M."/>
            <person name="Rokhsar D."/>
            <person name="Grimwood J."/>
            <person name="Schmutz J."/>
            <person name="Juenger T."/>
        </authorList>
    </citation>
    <scope>NUCLEOTIDE SEQUENCE [LARGE SCALE GENOMIC DNA]</scope>
    <source>
        <strain evidence="2">cv. HAL2</strain>
    </source>
</reference>
<protein>
    <submittedName>
        <fullName evidence="1">Uncharacterized protein</fullName>
    </submittedName>
</protein>
<name>A0A2T7CMN9_9POAL</name>
<gene>
    <name evidence="1" type="ORF">GQ55_8G109500</name>
</gene>
<dbReference type="Proteomes" id="UP000244336">
    <property type="component" value="Chromosome 8"/>
</dbReference>